<dbReference type="InterPro" id="IPR013332">
    <property type="entry name" value="KPR_N"/>
</dbReference>
<evidence type="ECO:0000256" key="3">
    <source>
        <dbReference type="ARBA" id="ARBA00023002"/>
    </source>
</evidence>
<dbReference type="Gene3D" id="1.10.1040.10">
    <property type="entry name" value="N-(1-d-carboxylethyl)-l-norvaline Dehydrogenase, domain 2"/>
    <property type="match status" value="1"/>
</dbReference>
<feature type="domain" description="Ketopantoate reductase C-terminal" evidence="6">
    <location>
        <begin position="180"/>
        <end position="297"/>
    </location>
</feature>
<dbReference type="Proteomes" id="UP000316242">
    <property type="component" value="Unassembled WGS sequence"/>
</dbReference>
<comment type="similarity">
    <text evidence="1 4">Belongs to the ketopantoate reductase family.</text>
</comment>
<dbReference type="SUPFAM" id="SSF48179">
    <property type="entry name" value="6-phosphogluconate dehydrogenase C-terminal domain-like"/>
    <property type="match status" value="1"/>
</dbReference>
<evidence type="ECO:0000256" key="4">
    <source>
        <dbReference type="RuleBase" id="RU362068"/>
    </source>
</evidence>
<protein>
    <recommendedName>
        <fullName evidence="4">2-dehydropantoate 2-reductase</fullName>
        <ecNumber evidence="4">1.1.1.169</ecNumber>
    </recommendedName>
    <alternativeName>
        <fullName evidence="4">Ketopantoate reductase</fullName>
    </alternativeName>
</protein>
<dbReference type="SUPFAM" id="SSF51735">
    <property type="entry name" value="NAD(P)-binding Rossmann-fold domains"/>
    <property type="match status" value="1"/>
</dbReference>
<evidence type="ECO:0000256" key="2">
    <source>
        <dbReference type="ARBA" id="ARBA00022857"/>
    </source>
</evidence>
<dbReference type="Gene3D" id="3.40.50.720">
    <property type="entry name" value="NAD(P)-binding Rossmann-like Domain"/>
    <property type="match status" value="1"/>
</dbReference>
<proteinExistence type="inferred from homology"/>
<dbReference type="EMBL" id="BJNE01000002">
    <property type="protein sequence ID" value="GEC11389.1"/>
    <property type="molecule type" value="Genomic_DNA"/>
</dbReference>
<accession>A0ABQ0RHU3</accession>
<comment type="caution">
    <text evidence="7">The sequence shown here is derived from an EMBL/GenBank/DDBJ whole genome shotgun (WGS) entry which is preliminary data.</text>
</comment>
<comment type="function">
    <text evidence="4">Catalyzes the NADPH-dependent reduction of ketopantoate into pantoic acid.</text>
</comment>
<organism evidence="7 8">
    <name type="scientific">Glutamicibacter nicotianae</name>
    <name type="common">Arthrobacter nicotianae</name>
    <dbReference type="NCBI Taxonomy" id="37929"/>
    <lineage>
        <taxon>Bacteria</taxon>
        <taxon>Bacillati</taxon>
        <taxon>Actinomycetota</taxon>
        <taxon>Actinomycetes</taxon>
        <taxon>Micrococcales</taxon>
        <taxon>Micrococcaceae</taxon>
        <taxon>Glutamicibacter</taxon>
    </lineage>
</organism>
<dbReference type="InterPro" id="IPR003710">
    <property type="entry name" value="ApbA"/>
</dbReference>
<dbReference type="InterPro" id="IPR008927">
    <property type="entry name" value="6-PGluconate_DH-like_C_sf"/>
</dbReference>
<dbReference type="InterPro" id="IPR013328">
    <property type="entry name" value="6PGD_dom2"/>
</dbReference>
<dbReference type="PANTHER" id="PTHR21708">
    <property type="entry name" value="PROBABLE 2-DEHYDROPANTOATE 2-REDUCTASE"/>
    <property type="match status" value="1"/>
</dbReference>
<keyword evidence="3 4" id="KW-0560">Oxidoreductase</keyword>
<name>A0ABQ0RHU3_GLUNI</name>
<evidence type="ECO:0000259" key="5">
    <source>
        <dbReference type="Pfam" id="PF02558"/>
    </source>
</evidence>
<keyword evidence="8" id="KW-1185">Reference proteome</keyword>
<dbReference type="EC" id="1.1.1.169" evidence="4"/>
<evidence type="ECO:0000259" key="6">
    <source>
        <dbReference type="Pfam" id="PF08546"/>
    </source>
</evidence>
<dbReference type="Pfam" id="PF02558">
    <property type="entry name" value="ApbA"/>
    <property type="match status" value="1"/>
</dbReference>
<gene>
    <name evidence="7" type="ORF">ANI01nite_05920</name>
</gene>
<comment type="pathway">
    <text evidence="4">Cofactor biosynthesis; (R)-pantothenate biosynthesis; (R)-pantoate from 3-methyl-2-oxobutanoate: step 2/2.</text>
</comment>
<comment type="catalytic activity">
    <reaction evidence="4">
        <text>(R)-pantoate + NADP(+) = 2-dehydropantoate + NADPH + H(+)</text>
        <dbReference type="Rhea" id="RHEA:16233"/>
        <dbReference type="ChEBI" id="CHEBI:11561"/>
        <dbReference type="ChEBI" id="CHEBI:15378"/>
        <dbReference type="ChEBI" id="CHEBI:15980"/>
        <dbReference type="ChEBI" id="CHEBI:57783"/>
        <dbReference type="ChEBI" id="CHEBI:58349"/>
        <dbReference type="EC" id="1.1.1.169"/>
    </reaction>
</comment>
<evidence type="ECO:0000313" key="7">
    <source>
        <dbReference type="EMBL" id="GEC11389.1"/>
    </source>
</evidence>
<keyword evidence="2 4" id="KW-0521">NADP</keyword>
<dbReference type="InterPro" id="IPR051402">
    <property type="entry name" value="KPR-Related"/>
</dbReference>
<evidence type="ECO:0000256" key="1">
    <source>
        <dbReference type="ARBA" id="ARBA00007870"/>
    </source>
</evidence>
<reference evidence="7 8" key="1">
    <citation type="submission" date="2019-06" db="EMBL/GenBank/DDBJ databases">
        <title>Whole genome shotgun sequence of Glutamicibacter nicotianae NBRC 14234.</title>
        <authorList>
            <person name="Hosoyama A."/>
            <person name="Uohara A."/>
            <person name="Ohji S."/>
            <person name="Ichikawa N."/>
        </authorList>
    </citation>
    <scope>NUCLEOTIDE SEQUENCE [LARGE SCALE GENOMIC DNA]</scope>
    <source>
        <strain evidence="7 8">NBRC 14234</strain>
    </source>
</reference>
<dbReference type="NCBIfam" id="TIGR00745">
    <property type="entry name" value="apbA_panE"/>
    <property type="match status" value="1"/>
</dbReference>
<dbReference type="PANTHER" id="PTHR21708:SF26">
    <property type="entry name" value="2-DEHYDROPANTOATE 2-REDUCTASE"/>
    <property type="match status" value="1"/>
</dbReference>
<feature type="domain" description="Ketopantoate reductase N-terminal" evidence="5">
    <location>
        <begin position="3"/>
        <end position="149"/>
    </location>
</feature>
<dbReference type="Pfam" id="PF08546">
    <property type="entry name" value="ApbA_C"/>
    <property type="match status" value="1"/>
</dbReference>
<dbReference type="RefSeq" id="WP_141355900.1">
    <property type="nucleotide sequence ID" value="NZ_BJNE01000002.1"/>
</dbReference>
<evidence type="ECO:0000313" key="8">
    <source>
        <dbReference type="Proteomes" id="UP000316242"/>
    </source>
</evidence>
<dbReference type="InterPro" id="IPR036291">
    <property type="entry name" value="NAD(P)-bd_dom_sf"/>
</dbReference>
<dbReference type="InterPro" id="IPR013752">
    <property type="entry name" value="KPA_reductase"/>
</dbReference>
<keyword evidence="4" id="KW-0566">Pantothenate biosynthesis</keyword>
<sequence>MKIAIVGSGAMGQLFGARLQLAGNQVVFFDTQQGTIDVLRSKGITLVDELGSEHVPVTIMRAQDATEPFELIIIFTKGLHTRSAVESVRHLVGPATLGLTLQNGLGHAETLAEVFGKHRTLAGVTDFPADPREPGIIGTSTRGTVRMGSIWAEDAGREVASVFSQAGLNAVQEHQVLVPIWEKVTFNSALNTLSGVTGLTVGGIGASTTARQIVEQIVEECNLVAQAQGVRISVEHVTEALSNAFEHHMEHKTSMLLDREAGRATEVDFIGGAVADLGRSLGIATPVLDTLCQLMRTVTELPKKDAALAS</sequence>